<protein>
    <submittedName>
        <fullName evidence="2">Nonstructural protein</fullName>
    </submittedName>
</protein>
<feature type="region of interest" description="Disordered" evidence="1">
    <location>
        <begin position="1"/>
        <end position="34"/>
    </location>
</feature>
<reference evidence="2" key="1">
    <citation type="submission" date="2020-09" db="EMBL/GenBank/DDBJ databases">
        <title>Parvovirus dark matter in the feces of wild birds.</title>
        <authorList>
            <person name="Dai Z."/>
            <person name="Yang S."/>
            <person name="Zhang W."/>
        </authorList>
    </citation>
    <scope>NUCLEOTIDE SEQUENCE</scope>
    <source>
        <strain evidence="2">Wag54par010</strain>
    </source>
</reference>
<organism evidence="2">
    <name type="scientific">Motacilla densovirus</name>
    <dbReference type="NCBI Taxonomy" id="2794502"/>
    <lineage>
        <taxon>Viruses</taxon>
        <taxon>Monodnaviria</taxon>
        <taxon>Shotokuvirae</taxon>
        <taxon>Cossaviricota</taxon>
        <taxon>Quintoviricetes</taxon>
        <taxon>Piccovirales</taxon>
        <taxon>Parvoviridae</taxon>
        <taxon>Densovirinae</taxon>
    </lineage>
</organism>
<proteinExistence type="predicted"/>
<sequence length="784" mass="91109">MMKRAAEDDGGPPAKQAAGGKSNTGGNRADEVTNPIPRLFRQNTITFHVTQRTFEEIGPGELKWVPTCQYWAAMFDKFHMNMFRQYFDRCSTFEITDPKVRISNILMLQDNIQVAAGTPQEISVYTQACYLMHYQPRGINNWFKLGVTSDCLTDQTILKYKPLAKSDCNLISQLVKLDNYTDFEKLVINPSKSDAYGGWHSGEVMATRNETTGLKTCKDLVEINADEEALTKNVDYNISEVYISPRSRYFNDFSCSVKGCDDMIQLGKHTSYTRNLDKINLHKYGDSFGFHINTNLDGIEMLNHAANAPFGNVFEKPTKNSTKTDIYSVFCYPSNNRPFYCRRNNLDMIGPVEGNKDFGNLTHHFFTMPPIKKSDGSLLKQRCSFIMEQTTSVTFHFPETVTEDMADNMLEQKKAVIIRPAIVKVRSKDAESTPEVPLYVDWVRDRLRQLIRDRLHIDYPFSPDDINWIRNNPIGDRIPEIFGERWRQIMRLAQICGEWDPQDCPNIDVLLNEVVRGAPTQIDWGGLPIGAPPLESEPVTKAEYIVDKWMPLYENKYPIKIKPVDNKEYSNMITYEIGNRPHAFWGFLFKEFARWLVDTRQHEIPYDRIDWEMPVAFYNYNSLRFNAETSKKFREAGEPLLRGIYQRQCPEYIIRVYPERINNIFGWLGREIPNYDDFGDLTLQRLLPVPTAPLDFNLGAWYQFLYLMHVPVMPEYLFIKDVTKMYNDCIKSRTDEKYPVLPLTDEQIKEAQDKGLLPKQEFRVEPFPENEPAWMNYETDLFFV</sequence>
<feature type="compositionally biased region" description="Low complexity" evidence="1">
    <location>
        <begin position="11"/>
        <end position="21"/>
    </location>
</feature>
<name>A0A8A4XCM6_9VIRU</name>
<accession>A0A8A4XCM6</accession>
<evidence type="ECO:0000256" key="1">
    <source>
        <dbReference type="SAM" id="MobiDB-lite"/>
    </source>
</evidence>
<dbReference type="EMBL" id="MW046546">
    <property type="protein sequence ID" value="QTE04003.1"/>
    <property type="molecule type" value="Genomic_DNA"/>
</dbReference>
<evidence type="ECO:0000313" key="2">
    <source>
        <dbReference type="EMBL" id="QTE04003.1"/>
    </source>
</evidence>